<evidence type="ECO:0000256" key="4">
    <source>
        <dbReference type="ARBA" id="ARBA00022857"/>
    </source>
</evidence>
<dbReference type="InterPro" id="IPR036169">
    <property type="entry name" value="DXPR_C_sf"/>
</dbReference>
<keyword evidence="4 9" id="KW-0521">NADP</keyword>
<feature type="binding site" evidence="9">
    <location>
        <position position="222"/>
    </location>
    <ligand>
        <name>1-deoxy-D-xylulose 5-phosphate</name>
        <dbReference type="ChEBI" id="CHEBI:57792"/>
    </ligand>
</feature>
<feature type="binding site" evidence="9">
    <location>
        <position position="12"/>
    </location>
    <ligand>
        <name>NADPH</name>
        <dbReference type="ChEBI" id="CHEBI:57783"/>
    </ligand>
</feature>
<dbReference type="NCBIfam" id="TIGR00243">
    <property type="entry name" value="Dxr"/>
    <property type="match status" value="1"/>
</dbReference>
<comment type="function">
    <text evidence="9">Catalyzes the NADPH-dependent rearrangement and reduction of 1-deoxy-D-xylulose-5-phosphate (DXP) to 2-C-methyl-D-erythritol 4-phosphate (MEP).</text>
</comment>
<feature type="domain" description="1-deoxy-D-xylulose 5-phosphate reductoisomerase C-terminal" evidence="11">
    <location>
        <begin position="146"/>
        <end position="239"/>
    </location>
</feature>
<evidence type="ECO:0000313" key="14">
    <source>
        <dbReference type="Proteomes" id="UP000031627"/>
    </source>
</evidence>
<dbReference type="AlphaFoldDB" id="A0A090AQ09"/>
<keyword evidence="5 9" id="KW-0560">Oxidoreductase</keyword>
<evidence type="ECO:0000259" key="11">
    <source>
        <dbReference type="Pfam" id="PF08436"/>
    </source>
</evidence>
<evidence type="ECO:0000256" key="1">
    <source>
        <dbReference type="ARBA" id="ARBA00005094"/>
    </source>
</evidence>
<dbReference type="EMBL" id="AP014521">
    <property type="protein sequence ID" value="BAP58397.1"/>
    <property type="molecule type" value="Genomic_DNA"/>
</dbReference>
<dbReference type="InterPro" id="IPR036291">
    <property type="entry name" value="NAD(P)-bd_dom_sf"/>
</dbReference>
<evidence type="ECO:0000256" key="8">
    <source>
        <dbReference type="ARBA" id="ARBA00048543"/>
    </source>
</evidence>
<sequence length="400" mass="44590">MKKITILGSTGSIGRQTLAVIRKNLQTYQVIALVAGKNISLLTKQCQEFKPTYAAVLDKNLAEILRKNFKELKLKTEVFFGIKNFCKLAALNEIDQVMSAIVGFAGLLPTLSAIRAGKTILLANKESLITCGKLFINEAKIHNARLLPVDSEHNAIFQSLPFVLQSSLYNMNLKLHGINSIILTGSGGPFRTLPLKKLSSVTANQAFKHPNWLMGKKNSIDSATMMNKGFEYIGACFLFNANINQVEILIHPESIIHSMVRYCDGSILAQLSETNMEIPIAHAMAWPNRISTKLLPLDFTKISSLNFEKPDFKRYPCLKIALNAYLYGQSAIISLNAANEIAVESFIKNKIKFTDIAIIISNILNTINFKEPSTIEEIIEIDLIIRKKTIEIVNQLNKSY</sequence>
<dbReference type="RefSeq" id="WP_041062534.1">
    <property type="nucleotide sequence ID" value="NZ_AP014521.1"/>
</dbReference>
<feature type="binding site" evidence="9">
    <location>
        <position position="227"/>
    </location>
    <ligand>
        <name>1-deoxy-D-xylulose 5-phosphate</name>
        <dbReference type="ChEBI" id="CHEBI:57792"/>
    </ligand>
</feature>
<feature type="binding site" evidence="9">
    <location>
        <position position="228"/>
    </location>
    <ligand>
        <name>1-deoxy-D-xylulose 5-phosphate</name>
        <dbReference type="ChEBI" id="CHEBI:57792"/>
    </ligand>
</feature>
<evidence type="ECO:0000256" key="2">
    <source>
        <dbReference type="ARBA" id="ARBA00006825"/>
    </source>
</evidence>
<evidence type="ECO:0000259" key="10">
    <source>
        <dbReference type="Pfam" id="PF02670"/>
    </source>
</evidence>
<evidence type="ECO:0000256" key="6">
    <source>
        <dbReference type="ARBA" id="ARBA00023211"/>
    </source>
</evidence>
<keyword evidence="7 9" id="KW-0414">Isoprene biosynthesis</keyword>
<protein>
    <recommendedName>
        <fullName evidence="9">1-deoxy-D-xylulose 5-phosphate reductoisomerase</fullName>
        <shortName evidence="9">DXP reductoisomerase</shortName>
        <ecNumber evidence="9">1.1.1.267</ecNumber>
    </recommendedName>
    <alternativeName>
        <fullName evidence="9">1-deoxyxylulose-5-phosphate reductoisomerase</fullName>
    </alternativeName>
    <alternativeName>
        <fullName evidence="9">2-C-methyl-D-erythritol 4-phosphate synthase</fullName>
    </alternativeName>
</protein>
<feature type="binding site" evidence="9">
    <location>
        <position position="231"/>
    </location>
    <ligand>
        <name>1-deoxy-D-xylulose 5-phosphate</name>
        <dbReference type="ChEBI" id="CHEBI:57792"/>
    </ligand>
</feature>
<feature type="binding site" evidence="9">
    <location>
        <position position="124"/>
    </location>
    <ligand>
        <name>NADPH</name>
        <dbReference type="ChEBI" id="CHEBI:57783"/>
    </ligand>
</feature>
<dbReference type="Pfam" id="PF02670">
    <property type="entry name" value="DXP_reductoisom"/>
    <property type="match status" value="1"/>
</dbReference>
<feature type="domain" description="DXP reductoisomerase C-terminal" evidence="12">
    <location>
        <begin position="271"/>
        <end position="387"/>
    </location>
</feature>
<keyword evidence="6 9" id="KW-0464">Manganese</keyword>
<accession>A0A090AQ09</accession>
<dbReference type="PIRSF" id="PIRSF006205">
    <property type="entry name" value="Dxp_reductismrs"/>
    <property type="match status" value="1"/>
</dbReference>
<evidence type="ECO:0000259" key="12">
    <source>
        <dbReference type="Pfam" id="PF13288"/>
    </source>
</evidence>
<feature type="binding site" evidence="9">
    <location>
        <position position="151"/>
    </location>
    <ligand>
        <name>1-deoxy-D-xylulose 5-phosphate</name>
        <dbReference type="ChEBI" id="CHEBI:57792"/>
    </ligand>
</feature>
<dbReference type="SUPFAM" id="SSF55347">
    <property type="entry name" value="Glyceraldehyde-3-phosphate dehydrogenase-like, C-terminal domain"/>
    <property type="match status" value="1"/>
</dbReference>
<feature type="binding site" evidence="9">
    <location>
        <position position="231"/>
    </location>
    <ligand>
        <name>Mn(2+)</name>
        <dbReference type="ChEBI" id="CHEBI:29035"/>
    </ligand>
</feature>
<evidence type="ECO:0000256" key="5">
    <source>
        <dbReference type="ARBA" id="ARBA00023002"/>
    </source>
</evidence>
<reference evidence="14" key="1">
    <citation type="submission" date="2013-11" db="EMBL/GenBank/DDBJ databases">
        <title>Symbiont-containing voluminous jelly as an extraordinary maternal gift for overwintering insect nymphs.</title>
        <authorList>
            <person name="Kaiwa N."/>
            <person name="Hosokawa T."/>
            <person name="Nikoh N."/>
            <person name="Meng X.Y."/>
            <person name="Tanahashi M."/>
            <person name="Moriyama M."/>
            <person name="Maeda T."/>
            <person name="Yamaguchi K."/>
            <person name="Shigenobu S."/>
            <person name="Ito M."/>
            <person name="Fukatsu T."/>
        </authorList>
    </citation>
    <scope>NUCLEOTIDE SEQUENCE [LARGE SCALE GENOMIC DNA]</scope>
    <source>
        <strain evidence="14">UwTKB</strain>
    </source>
</reference>
<dbReference type="GO" id="GO:0051484">
    <property type="term" value="P:isopentenyl diphosphate biosynthetic process, methylerythritol 4-phosphate pathway involved in terpenoid biosynthetic process"/>
    <property type="evidence" value="ECO:0007669"/>
    <property type="project" value="TreeGrafter"/>
</dbReference>
<keyword evidence="13" id="KW-0413">Isomerase</keyword>
<dbReference type="GO" id="GO:0030604">
    <property type="term" value="F:1-deoxy-D-xylulose-5-phosphate reductoisomerase activity"/>
    <property type="evidence" value="ECO:0007669"/>
    <property type="project" value="UniProtKB-UniRule"/>
</dbReference>
<feature type="binding site" evidence="9">
    <location>
        <position position="37"/>
    </location>
    <ligand>
        <name>NADPH</name>
        <dbReference type="ChEBI" id="CHEBI:57783"/>
    </ligand>
</feature>
<keyword evidence="14" id="KW-1185">Reference proteome</keyword>
<dbReference type="PANTHER" id="PTHR30525">
    <property type="entry name" value="1-DEOXY-D-XYLULOSE 5-PHOSPHATE REDUCTOISOMERASE"/>
    <property type="match status" value="1"/>
</dbReference>
<keyword evidence="3 9" id="KW-0479">Metal-binding</keyword>
<comment type="pathway">
    <text evidence="1 9">Isoprenoid biosynthesis; isopentenyl diphosphate biosynthesis via DXP pathway; isopentenyl diphosphate from 1-deoxy-D-xylulose 5-phosphate: step 1/6.</text>
</comment>
<gene>
    <name evidence="9 13" type="primary">dxr</name>
    <name evidence="13" type="ORF">TGUWTKB_1430</name>
</gene>
<dbReference type="GO" id="GO:0070402">
    <property type="term" value="F:NADPH binding"/>
    <property type="evidence" value="ECO:0007669"/>
    <property type="project" value="InterPro"/>
</dbReference>
<comment type="similarity">
    <text evidence="2 9">Belongs to the DXR family.</text>
</comment>
<dbReference type="KEGG" id="sbw:TGUWTKB_1430"/>
<feature type="binding site" evidence="9">
    <location>
        <position position="125"/>
    </location>
    <ligand>
        <name>1-deoxy-D-xylulose 5-phosphate</name>
        <dbReference type="ChEBI" id="CHEBI:57792"/>
    </ligand>
</feature>
<feature type="binding site" evidence="9">
    <location>
        <position position="186"/>
    </location>
    <ligand>
        <name>1-deoxy-D-xylulose 5-phosphate</name>
        <dbReference type="ChEBI" id="CHEBI:57792"/>
    </ligand>
</feature>
<feature type="binding site" evidence="9">
    <location>
        <position position="126"/>
    </location>
    <ligand>
        <name>NADPH</name>
        <dbReference type="ChEBI" id="CHEBI:57783"/>
    </ligand>
</feature>
<feature type="binding site" evidence="9">
    <location>
        <position position="152"/>
    </location>
    <ligand>
        <name>1-deoxy-D-xylulose 5-phosphate</name>
        <dbReference type="ChEBI" id="CHEBI:57792"/>
    </ligand>
</feature>
<feature type="binding site" evidence="9">
    <location>
        <position position="150"/>
    </location>
    <ligand>
        <name>Mn(2+)</name>
        <dbReference type="ChEBI" id="CHEBI:29035"/>
    </ligand>
</feature>
<evidence type="ECO:0000313" key="13">
    <source>
        <dbReference type="EMBL" id="BAP58397.1"/>
    </source>
</evidence>
<dbReference type="GO" id="GO:0030145">
    <property type="term" value="F:manganese ion binding"/>
    <property type="evidence" value="ECO:0007669"/>
    <property type="project" value="TreeGrafter"/>
</dbReference>
<comment type="cofactor">
    <cofactor evidence="9">
        <name>Mg(2+)</name>
        <dbReference type="ChEBI" id="CHEBI:18420"/>
    </cofactor>
    <cofactor evidence="9">
        <name>Mn(2+)</name>
        <dbReference type="ChEBI" id="CHEBI:29035"/>
    </cofactor>
</comment>
<name>A0A090AQ09_9ENTR</name>
<feature type="binding site" evidence="9">
    <location>
        <position position="13"/>
    </location>
    <ligand>
        <name>NADPH</name>
        <dbReference type="ChEBI" id="CHEBI:57783"/>
    </ligand>
</feature>
<feature type="binding site" evidence="9">
    <location>
        <position position="152"/>
    </location>
    <ligand>
        <name>Mn(2+)</name>
        <dbReference type="ChEBI" id="CHEBI:29035"/>
    </ligand>
</feature>
<dbReference type="InterPro" id="IPR026877">
    <property type="entry name" value="DXPR_C"/>
</dbReference>
<dbReference type="NCBIfam" id="NF003938">
    <property type="entry name" value="PRK05447.1-1"/>
    <property type="match status" value="1"/>
</dbReference>
<dbReference type="STRING" id="1410383.TGUWTKB_1430"/>
<evidence type="ECO:0000256" key="3">
    <source>
        <dbReference type="ARBA" id="ARBA00022723"/>
    </source>
</evidence>
<dbReference type="InterPro" id="IPR013512">
    <property type="entry name" value="DXP_reductoisomerase_N"/>
</dbReference>
<feature type="binding site" evidence="9">
    <location>
        <position position="11"/>
    </location>
    <ligand>
        <name>NADPH</name>
        <dbReference type="ChEBI" id="CHEBI:57783"/>
    </ligand>
</feature>
<dbReference type="HAMAP" id="MF_00183">
    <property type="entry name" value="DXP_reductoisom"/>
    <property type="match status" value="1"/>
</dbReference>
<feature type="binding site" evidence="9">
    <location>
        <position position="36"/>
    </location>
    <ligand>
        <name>NADPH</name>
        <dbReference type="ChEBI" id="CHEBI:57783"/>
    </ligand>
</feature>
<comment type="subunit">
    <text evidence="9">Homodimer.</text>
</comment>
<dbReference type="SUPFAM" id="SSF51735">
    <property type="entry name" value="NAD(P)-binding Rossmann-fold domains"/>
    <property type="match status" value="1"/>
</dbReference>
<organism evidence="13 14">
    <name type="scientific">Candidatus Tachikawaea gelatinosa</name>
    <dbReference type="NCBI Taxonomy" id="1410383"/>
    <lineage>
        <taxon>Bacteria</taxon>
        <taxon>Pseudomonadati</taxon>
        <taxon>Pseudomonadota</taxon>
        <taxon>Gammaproteobacteria</taxon>
        <taxon>Enterobacterales</taxon>
        <taxon>Enterobacteriaceae</taxon>
        <taxon>Candidatus Tachikawaea</taxon>
    </lineage>
</organism>
<dbReference type="Gene3D" id="3.40.50.720">
    <property type="entry name" value="NAD(P)-binding Rossmann-like Domain"/>
    <property type="match status" value="1"/>
</dbReference>
<dbReference type="InterPro" id="IPR003821">
    <property type="entry name" value="DXP_reductoisomerase"/>
</dbReference>
<dbReference type="Proteomes" id="UP000031627">
    <property type="component" value="Chromosome"/>
</dbReference>
<feature type="binding site" evidence="9">
    <location>
        <position position="215"/>
    </location>
    <ligand>
        <name>NADPH</name>
        <dbReference type="ChEBI" id="CHEBI:57783"/>
    </ligand>
</feature>
<evidence type="ECO:0000256" key="7">
    <source>
        <dbReference type="ARBA" id="ARBA00023229"/>
    </source>
</evidence>
<dbReference type="InterPro" id="IPR013644">
    <property type="entry name" value="DXP_reductoisomerase_C"/>
</dbReference>
<feature type="domain" description="1-deoxy-D-xylulose 5-phosphate reductoisomerase N-terminal" evidence="10">
    <location>
        <begin position="4"/>
        <end position="132"/>
    </location>
</feature>
<dbReference type="GO" id="GO:0016853">
    <property type="term" value="F:isomerase activity"/>
    <property type="evidence" value="ECO:0007669"/>
    <property type="project" value="UniProtKB-KW"/>
</dbReference>
<evidence type="ECO:0000256" key="9">
    <source>
        <dbReference type="HAMAP-Rule" id="MF_00183"/>
    </source>
</evidence>
<dbReference type="EC" id="1.1.1.267" evidence="9"/>
<feature type="binding site" evidence="9">
    <location>
        <position position="209"/>
    </location>
    <ligand>
        <name>1-deoxy-D-xylulose 5-phosphate</name>
        <dbReference type="ChEBI" id="CHEBI:57792"/>
    </ligand>
</feature>
<feature type="binding site" evidence="9">
    <location>
        <position position="10"/>
    </location>
    <ligand>
        <name>NADPH</name>
        <dbReference type="ChEBI" id="CHEBI:57783"/>
    </ligand>
</feature>
<dbReference type="Pfam" id="PF08436">
    <property type="entry name" value="DXP_redisom_C"/>
    <property type="match status" value="1"/>
</dbReference>
<dbReference type="Pfam" id="PF13288">
    <property type="entry name" value="DXPR_C"/>
    <property type="match status" value="1"/>
</dbReference>
<reference evidence="13 14" key="2">
    <citation type="journal article" date="2014" name="Curr. Biol.">
        <title>Symbiont-Supplemented Maternal Investment Underpinning Host's Ecological Adaptation.</title>
        <authorList>
            <person name="Kaiwa N."/>
            <person name="Hosokawa T."/>
            <person name="Nikoh N."/>
            <person name="Tanahashi M."/>
            <person name="Moriyama M."/>
            <person name="Meng X.Y."/>
            <person name="Maeda T."/>
            <person name="Yamaguchi K."/>
            <person name="Shigenobu S."/>
            <person name="Ito M."/>
            <person name="Fukatsu T."/>
        </authorList>
    </citation>
    <scope>NUCLEOTIDE SEQUENCE [LARGE SCALE GENOMIC DNA]</scope>
    <source>
        <strain evidence="13 14">UwTKB</strain>
    </source>
</reference>
<dbReference type="HOGENOM" id="CLU_035714_4_0_6"/>
<comment type="catalytic activity">
    <reaction evidence="8">
        <text>2-C-methyl-D-erythritol 4-phosphate + NADP(+) = 1-deoxy-D-xylulose 5-phosphate + NADPH + H(+)</text>
        <dbReference type="Rhea" id="RHEA:13717"/>
        <dbReference type="ChEBI" id="CHEBI:15378"/>
        <dbReference type="ChEBI" id="CHEBI:57783"/>
        <dbReference type="ChEBI" id="CHEBI:57792"/>
        <dbReference type="ChEBI" id="CHEBI:58262"/>
        <dbReference type="ChEBI" id="CHEBI:58349"/>
        <dbReference type="EC" id="1.1.1.267"/>
    </reaction>
    <physiologicalReaction direction="right-to-left" evidence="8">
        <dbReference type="Rhea" id="RHEA:13719"/>
    </physiologicalReaction>
</comment>
<feature type="binding site" evidence="9">
    <location>
        <position position="38"/>
    </location>
    <ligand>
        <name>NADPH</name>
        <dbReference type="ChEBI" id="CHEBI:57783"/>
    </ligand>
</feature>
<dbReference type="FunFam" id="3.40.50.720:FF:000045">
    <property type="entry name" value="1-deoxy-D-xylulose 5-phosphate reductoisomerase"/>
    <property type="match status" value="1"/>
</dbReference>
<dbReference type="PANTHER" id="PTHR30525:SF0">
    <property type="entry name" value="1-DEOXY-D-XYLULOSE 5-PHOSPHATE REDUCTOISOMERASE, CHLOROPLASTIC"/>
    <property type="match status" value="1"/>
</dbReference>
<dbReference type="Gene3D" id="1.10.1740.10">
    <property type="match status" value="1"/>
</dbReference>
<dbReference type="OrthoDB" id="9806546at2"/>
<dbReference type="SUPFAM" id="SSF69055">
    <property type="entry name" value="1-deoxy-D-xylulose-5-phosphate reductoisomerase, C-terminal domain"/>
    <property type="match status" value="1"/>
</dbReference>
<keyword evidence="9" id="KW-0460">Magnesium</keyword>
<dbReference type="UniPathway" id="UPA00056">
    <property type="reaction ID" value="UER00092"/>
</dbReference>
<proteinExistence type="inferred from homology"/>